<dbReference type="EMBL" id="CM001218">
    <property type="protein sequence ID" value="KEH39698.1"/>
    <property type="molecule type" value="Genomic_DNA"/>
</dbReference>
<evidence type="ECO:0000313" key="3">
    <source>
        <dbReference type="Proteomes" id="UP000002051"/>
    </source>
</evidence>
<reference evidence="2" key="3">
    <citation type="submission" date="2015-04" db="UniProtKB">
        <authorList>
            <consortium name="EnsemblPlants"/>
        </authorList>
    </citation>
    <scope>IDENTIFICATION</scope>
    <source>
        <strain evidence="2">cv. Jemalong A17</strain>
    </source>
</reference>
<name>A0A072VE09_MEDTR</name>
<evidence type="ECO:0000313" key="2">
    <source>
        <dbReference type="EnsemblPlants" id="KEH39698"/>
    </source>
</evidence>
<reference evidence="1 3" key="2">
    <citation type="journal article" date="2014" name="BMC Genomics">
        <title>An improved genome release (version Mt4.0) for the model legume Medicago truncatula.</title>
        <authorList>
            <person name="Tang H."/>
            <person name="Krishnakumar V."/>
            <person name="Bidwell S."/>
            <person name="Rosen B."/>
            <person name="Chan A."/>
            <person name="Zhou S."/>
            <person name="Gentzbittel L."/>
            <person name="Childs K.L."/>
            <person name="Yandell M."/>
            <person name="Gundlach H."/>
            <person name="Mayer K.F."/>
            <person name="Schwartz D.C."/>
            <person name="Town C.D."/>
        </authorList>
    </citation>
    <scope>GENOME REANNOTATION</scope>
    <source>
        <strain evidence="1">A17</strain>
        <strain evidence="2 3">cv. Jemalong A17</strain>
    </source>
</reference>
<protein>
    <submittedName>
        <fullName evidence="1 2">Uncharacterized protein</fullName>
    </submittedName>
</protein>
<dbReference type="AlphaFoldDB" id="A0A072VE09"/>
<reference evidence="1 3" key="1">
    <citation type="journal article" date="2011" name="Nature">
        <title>The Medicago genome provides insight into the evolution of rhizobial symbioses.</title>
        <authorList>
            <person name="Young N.D."/>
            <person name="Debelle F."/>
            <person name="Oldroyd G.E."/>
            <person name="Geurts R."/>
            <person name="Cannon S.B."/>
            <person name="Udvardi M.K."/>
            <person name="Benedito V.A."/>
            <person name="Mayer K.F."/>
            <person name="Gouzy J."/>
            <person name="Schoof H."/>
            <person name="Van de Peer Y."/>
            <person name="Proost S."/>
            <person name="Cook D.R."/>
            <person name="Meyers B.C."/>
            <person name="Spannagl M."/>
            <person name="Cheung F."/>
            <person name="De Mita S."/>
            <person name="Krishnakumar V."/>
            <person name="Gundlach H."/>
            <person name="Zhou S."/>
            <person name="Mudge J."/>
            <person name="Bharti A.K."/>
            <person name="Murray J.D."/>
            <person name="Naoumkina M.A."/>
            <person name="Rosen B."/>
            <person name="Silverstein K.A."/>
            <person name="Tang H."/>
            <person name="Rombauts S."/>
            <person name="Zhao P.X."/>
            <person name="Zhou P."/>
            <person name="Barbe V."/>
            <person name="Bardou P."/>
            <person name="Bechner M."/>
            <person name="Bellec A."/>
            <person name="Berger A."/>
            <person name="Berges H."/>
            <person name="Bidwell S."/>
            <person name="Bisseling T."/>
            <person name="Choisne N."/>
            <person name="Couloux A."/>
            <person name="Denny R."/>
            <person name="Deshpande S."/>
            <person name="Dai X."/>
            <person name="Doyle J.J."/>
            <person name="Dudez A.M."/>
            <person name="Farmer A.D."/>
            <person name="Fouteau S."/>
            <person name="Franken C."/>
            <person name="Gibelin C."/>
            <person name="Gish J."/>
            <person name="Goldstein S."/>
            <person name="Gonzalez A.J."/>
            <person name="Green P.J."/>
            <person name="Hallab A."/>
            <person name="Hartog M."/>
            <person name="Hua A."/>
            <person name="Humphray S.J."/>
            <person name="Jeong D.H."/>
            <person name="Jing Y."/>
            <person name="Jocker A."/>
            <person name="Kenton S.M."/>
            <person name="Kim D.J."/>
            <person name="Klee K."/>
            <person name="Lai H."/>
            <person name="Lang C."/>
            <person name="Lin S."/>
            <person name="Macmil S.L."/>
            <person name="Magdelenat G."/>
            <person name="Matthews L."/>
            <person name="McCorrison J."/>
            <person name="Monaghan E.L."/>
            <person name="Mun J.H."/>
            <person name="Najar F.Z."/>
            <person name="Nicholson C."/>
            <person name="Noirot C."/>
            <person name="O'Bleness M."/>
            <person name="Paule C.R."/>
            <person name="Poulain J."/>
            <person name="Prion F."/>
            <person name="Qin B."/>
            <person name="Qu C."/>
            <person name="Retzel E.F."/>
            <person name="Riddle C."/>
            <person name="Sallet E."/>
            <person name="Samain S."/>
            <person name="Samson N."/>
            <person name="Sanders I."/>
            <person name="Saurat O."/>
            <person name="Scarpelli C."/>
            <person name="Schiex T."/>
            <person name="Segurens B."/>
            <person name="Severin A.J."/>
            <person name="Sherrier D.J."/>
            <person name="Shi R."/>
            <person name="Sims S."/>
            <person name="Singer S.R."/>
            <person name="Sinharoy S."/>
            <person name="Sterck L."/>
            <person name="Viollet A."/>
            <person name="Wang B.B."/>
            <person name="Wang K."/>
            <person name="Wang M."/>
            <person name="Wang X."/>
            <person name="Warfsmann J."/>
            <person name="Weissenbach J."/>
            <person name="White D.D."/>
            <person name="White J.D."/>
            <person name="Wiley G.B."/>
            <person name="Wincker P."/>
            <person name="Xing Y."/>
            <person name="Yang L."/>
            <person name="Yao Z."/>
            <person name="Ying F."/>
            <person name="Zhai J."/>
            <person name="Zhou L."/>
            <person name="Zuber A."/>
            <person name="Denarie J."/>
            <person name="Dixon R.A."/>
            <person name="May G.D."/>
            <person name="Schwartz D.C."/>
            <person name="Rogers J."/>
            <person name="Quetier F."/>
            <person name="Town C.D."/>
            <person name="Roe B.A."/>
        </authorList>
    </citation>
    <scope>NUCLEOTIDE SEQUENCE [LARGE SCALE GENOMIC DNA]</scope>
    <source>
        <strain evidence="1">A17</strain>
        <strain evidence="2 3">cv. Jemalong A17</strain>
    </source>
</reference>
<sequence length="71" mass="8101">MAHYWHLMLTSSSTILSKNLGSIEAKIEPNLSNLINDFVTLVAILRSLTFLIGLEETFKIKTPKNKRQKNK</sequence>
<dbReference type="EnsemblPlants" id="KEH39698">
    <property type="protein sequence ID" value="KEH39698"/>
    <property type="gene ID" value="MTR_2g105890"/>
</dbReference>
<dbReference type="Proteomes" id="UP000002051">
    <property type="component" value="Chromosome 2"/>
</dbReference>
<proteinExistence type="predicted"/>
<accession>A0A072VE09</accession>
<organism evidence="1 3">
    <name type="scientific">Medicago truncatula</name>
    <name type="common">Barrel medic</name>
    <name type="synonym">Medicago tribuloides</name>
    <dbReference type="NCBI Taxonomy" id="3880"/>
    <lineage>
        <taxon>Eukaryota</taxon>
        <taxon>Viridiplantae</taxon>
        <taxon>Streptophyta</taxon>
        <taxon>Embryophyta</taxon>
        <taxon>Tracheophyta</taxon>
        <taxon>Spermatophyta</taxon>
        <taxon>Magnoliopsida</taxon>
        <taxon>eudicotyledons</taxon>
        <taxon>Gunneridae</taxon>
        <taxon>Pentapetalae</taxon>
        <taxon>rosids</taxon>
        <taxon>fabids</taxon>
        <taxon>Fabales</taxon>
        <taxon>Fabaceae</taxon>
        <taxon>Papilionoideae</taxon>
        <taxon>50 kb inversion clade</taxon>
        <taxon>NPAAA clade</taxon>
        <taxon>Hologalegina</taxon>
        <taxon>IRL clade</taxon>
        <taxon>Trifolieae</taxon>
        <taxon>Medicago</taxon>
    </lineage>
</organism>
<gene>
    <name evidence="1" type="ordered locus">MTR_2g105890</name>
</gene>
<keyword evidence="3" id="KW-1185">Reference proteome</keyword>
<evidence type="ECO:0000313" key="1">
    <source>
        <dbReference type="EMBL" id="KEH39698.1"/>
    </source>
</evidence>
<dbReference type="HOGENOM" id="CLU_2743781_0_0_1"/>